<evidence type="ECO:0000259" key="2">
    <source>
        <dbReference type="Pfam" id="PF07833"/>
    </source>
</evidence>
<dbReference type="AlphaFoldDB" id="A0A1M4XNL4"/>
<accession>A0A1M4XNL4</accession>
<name>A0A1M4XNL4_9THEO</name>
<keyword evidence="1" id="KW-0812">Transmembrane</keyword>
<proteinExistence type="predicted"/>
<keyword evidence="4" id="KW-1185">Reference proteome</keyword>
<keyword evidence="1" id="KW-0472">Membrane</keyword>
<protein>
    <submittedName>
        <fullName evidence="3">Copper amine oxidase N-terminal domain-containing protein</fullName>
    </submittedName>
</protein>
<feature type="domain" description="Copper amine oxidase-like N-terminal" evidence="2">
    <location>
        <begin position="108"/>
        <end position="207"/>
    </location>
</feature>
<dbReference type="Proteomes" id="UP000184127">
    <property type="component" value="Unassembled WGS sequence"/>
</dbReference>
<gene>
    <name evidence="3" type="ORF">SAMN02745195_01530</name>
</gene>
<feature type="transmembrane region" description="Helical" evidence="1">
    <location>
        <begin position="54"/>
        <end position="74"/>
    </location>
</feature>
<evidence type="ECO:0000313" key="3">
    <source>
        <dbReference type="EMBL" id="SHE95028.1"/>
    </source>
</evidence>
<dbReference type="Pfam" id="PF07833">
    <property type="entry name" value="Cu_amine_oxidN1"/>
    <property type="match status" value="1"/>
</dbReference>
<dbReference type="EMBL" id="FQUR01000011">
    <property type="protein sequence ID" value="SHE95028.1"/>
    <property type="molecule type" value="Genomic_DNA"/>
</dbReference>
<evidence type="ECO:0000256" key="1">
    <source>
        <dbReference type="SAM" id="Phobius"/>
    </source>
</evidence>
<reference evidence="4" key="1">
    <citation type="submission" date="2016-11" db="EMBL/GenBank/DDBJ databases">
        <authorList>
            <person name="Varghese N."/>
            <person name="Submissions S."/>
        </authorList>
    </citation>
    <scope>NUCLEOTIDE SEQUENCE [LARGE SCALE GENOMIC DNA]</scope>
    <source>
        <strain evidence="4">DSM 18761</strain>
    </source>
</reference>
<sequence length="221" mass="25665">MRINNKFNVDISSHILFDNYLKKLRVFTHFSEVKRGERMSKTKGFLYDNITDPIATIIAPLIFLLFVIWALYFFTTPTPSYFYLNSNVADIGIRPISNENFILGQSTKRMYLKEAPFIYDSKIYLPLDAIVLASGIKEENVVKEKNRIIIKTEKSNNIYFDLKEKTVTIGREKMNLGSSLLVKNSEVFLSADYVEKIFKVKIEKDGNVVIMKYKLFPIPFD</sequence>
<organism evidence="3 4">
    <name type="scientific">Thermoanaerobacter uzonensis DSM 18761</name>
    <dbReference type="NCBI Taxonomy" id="1123369"/>
    <lineage>
        <taxon>Bacteria</taxon>
        <taxon>Bacillati</taxon>
        <taxon>Bacillota</taxon>
        <taxon>Clostridia</taxon>
        <taxon>Thermoanaerobacterales</taxon>
        <taxon>Thermoanaerobacteraceae</taxon>
        <taxon>Thermoanaerobacter</taxon>
    </lineage>
</organism>
<evidence type="ECO:0000313" key="4">
    <source>
        <dbReference type="Proteomes" id="UP000184127"/>
    </source>
</evidence>
<keyword evidence="1" id="KW-1133">Transmembrane helix</keyword>
<dbReference type="InterPro" id="IPR012854">
    <property type="entry name" value="Cu_amine_oxidase-like_N"/>
</dbReference>